<feature type="transmembrane region" description="Helical" evidence="1">
    <location>
        <begin position="467"/>
        <end position="490"/>
    </location>
</feature>
<sequence>MTAMSDSPKGRGWVGPIEWMARNSIAANLMMILLLAGGFWMATQVQKEVFPEFQLDLVQITVSYPGAAPEEVEQGILLPVEEAVQGIQSIEEMSSTAREGSGNIRLELVSGSNRMQALQDIEQAVDRIRTFPEQAEEPEIRLVTPTRDVMELTLYGDVDIWTLRQLGEQVRNRLLSEDAITQAVIDDVPAYLTSVEIPQDTLRKYNLTLSEVANRIEQSSEDIPAGSMATDNGDILLRLKERKQWADAFESIVILNAASGGSVTLGDIATVHDGFEEGGFHSRFNSLPSVEIEIFRTGDQSPLDIAESVEQVMAELEVTLPDAVRLRIDSNRAAHFEDRMDMLLENGIMAMVIVLVILSLFLEYRLAFWIMMGMTISFVGSVLFLPVMDVSINMISMFGFLMVLGIVVDDAIVVGENIYEYREQGMGFMEAAIQGAKDIAGPVTFSILTNIVAFLPLLFIPGVTGKFWWPLGVVVILVLAISLIEALFILPAHLAHSGRGSVTVYGHWMHGIQRVFSRGFQAVVDRGYRPLLDLALRFRYITLSAALTVMVVCGAYAVSDHMGMIMMPEAPADEIEAGLRLPVGTTARRASEMAMAITEDTQRLFEENNLSRNVEGIKTNVRGERSIDVELVLLPADERDMTVNEIIDLWRTELGDFKGVDQITFEAEQGPGSWRDDISVDLSHTDIDILARASQRFVEELKQLGQTRGVNDNYSTGKPQFDISLTDEGRALGLTGAYVGRQLRDAFYGSIALRQLRGINENEIRVRLPEYQRQDLHYLDNFVIRTEDGQEVPLMDVAEVTISESLRSIDRRDGRRVITVGTDVQPKSAISQVLELIQTEILPQLRADFPGLTWTFQGSQADLRESTTALWGGFGLAMGGIFALLAVAFGSYLQPLVVMLAIPFGAVGAIIGHMILGMELSLVSIMGIVALSGVVVNDSLIMVSYANRQRERLGPAQAIYEAGLRRFRPIVLTTLTTFGGLTPIITETSLQATYLIPMAVSLGFGIVFATALILFLVPCLYLVLEDMKACFESRRLCSPEG</sequence>
<dbReference type="Gene3D" id="3.30.70.1320">
    <property type="entry name" value="Multidrug efflux transporter AcrB pore domain like"/>
    <property type="match status" value="1"/>
</dbReference>
<evidence type="ECO:0000256" key="1">
    <source>
        <dbReference type="SAM" id="Phobius"/>
    </source>
</evidence>
<dbReference type="Gene3D" id="3.30.70.1440">
    <property type="entry name" value="Multidrug efflux transporter AcrB pore domain"/>
    <property type="match status" value="1"/>
</dbReference>
<dbReference type="InterPro" id="IPR027463">
    <property type="entry name" value="AcrB_DN_DC_subdom"/>
</dbReference>
<evidence type="ECO:0000313" key="2">
    <source>
        <dbReference type="EMBL" id="NMT65112.1"/>
    </source>
</evidence>
<feature type="transmembrane region" description="Helical" evidence="1">
    <location>
        <begin position="439"/>
        <end position="461"/>
    </location>
</feature>
<dbReference type="OrthoDB" id="5287122at2"/>
<dbReference type="GO" id="GO:0005886">
    <property type="term" value="C:plasma membrane"/>
    <property type="evidence" value="ECO:0007669"/>
    <property type="project" value="TreeGrafter"/>
</dbReference>
<feature type="transmembrane region" description="Helical" evidence="1">
    <location>
        <begin position="538"/>
        <end position="558"/>
    </location>
</feature>
<dbReference type="Gene3D" id="3.30.2090.10">
    <property type="entry name" value="Multidrug efflux transporter AcrB TolC docking domain, DN and DC subdomains"/>
    <property type="match status" value="2"/>
</dbReference>
<dbReference type="SUPFAM" id="SSF82714">
    <property type="entry name" value="Multidrug efflux transporter AcrB TolC docking domain, DN and DC subdomains"/>
    <property type="match status" value="2"/>
</dbReference>
<dbReference type="Gene3D" id="1.20.1640.10">
    <property type="entry name" value="Multidrug efflux transporter AcrB transmembrane domain"/>
    <property type="match status" value="2"/>
</dbReference>
<gene>
    <name evidence="2" type="ORF">HIU99_16135</name>
</gene>
<dbReference type="PANTHER" id="PTHR32063:SF33">
    <property type="entry name" value="RND SUPERFAMILY EFFLUX PUMP PERMEASE COMPONENT"/>
    <property type="match status" value="1"/>
</dbReference>
<dbReference type="AlphaFoldDB" id="A0A7Y0WTQ7"/>
<feature type="transmembrane region" description="Helical" evidence="1">
    <location>
        <begin position="394"/>
        <end position="419"/>
    </location>
</feature>
<dbReference type="EMBL" id="JABCKY010000008">
    <property type="protein sequence ID" value="NMT65112.1"/>
    <property type="molecule type" value="Genomic_DNA"/>
</dbReference>
<dbReference type="Gene3D" id="3.30.70.1430">
    <property type="entry name" value="Multidrug efflux transporter AcrB pore domain"/>
    <property type="match status" value="2"/>
</dbReference>
<dbReference type="InterPro" id="IPR001036">
    <property type="entry name" value="Acrflvin-R"/>
</dbReference>
<reference evidence="2 3" key="1">
    <citation type="submission" date="2020-04" db="EMBL/GenBank/DDBJ databases">
        <title>Marinobacter oceani sp. nov., isolated from marine solar saltern.</title>
        <authorList>
            <person name="Chen X.-Y."/>
        </authorList>
    </citation>
    <scope>NUCLEOTIDE SEQUENCE [LARGE SCALE GENOMIC DNA]</scope>
    <source>
        <strain evidence="2 3">W62</strain>
    </source>
</reference>
<dbReference type="PANTHER" id="PTHR32063">
    <property type="match status" value="1"/>
</dbReference>
<feature type="transmembrane region" description="Helical" evidence="1">
    <location>
        <begin position="21"/>
        <end position="42"/>
    </location>
</feature>
<organism evidence="2 3">
    <name type="scientific">Marinobacter orientalis</name>
    <dbReference type="NCBI Taxonomy" id="1928859"/>
    <lineage>
        <taxon>Bacteria</taxon>
        <taxon>Pseudomonadati</taxon>
        <taxon>Pseudomonadota</taxon>
        <taxon>Gammaproteobacteria</taxon>
        <taxon>Pseudomonadales</taxon>
        <taxon>Marinobacteraceae</taxon>
        <taxon>Marinobacter</taxon>
    </lineage>
</organism>
<comment type="caution">
    <text evidence="2">The sequence shown here is derived from an EMBL/GenBank/DDBJ whole genome shotgun (WGS) entry which is preliminary data.</text>
</comment>
<feature type="transmembrane region" description="Helical" evidence="1">
    <location>
        <begin position="869"/>
        <end position="889"/>
    </location>
</feature>
<feature type="transmembrane region" description="Helical" evidence="1">
    <location>
        <begin position="922"/>
        <end position="946"/>
    </location>
</feature>
<feature type="transmembrane region" description="Helical" evidence="1">
    <location>
        <begin position="896"/>
        <end position="916"/>
    </location>
</feature>
<feature type="transmembrane region" description="Helical" evidence="1">
    <location>
        <begin position="998"/>
        <end position="1024"/>
    </location>
</feature>
<dbReference type="PRINTS" id="PR00702">
    <property type="entry name" value="ACRIFLAVINRP"/>
</dbReference>
<name>A0A7Y0WTQ7_9GAMM</name>
<keyword evidence="1" id="KW-0472">Membrane</keyword>
<accession>A0A7Y0WTQ7</accession>
<proteinExistence type="predicted"/>
<keyword evidence="3" id="KW-1185">Reference proteome</keyword>
<keyword evidence="1" id="KW-1133">Transmembrane helix</keyword>
<feature type="transmembrane region" description="Helical" evidence="1">
    <location>
        <begin position="967"/>
        <end position="986"/>
    </location>
</feature>
<dbReference type="GO" id="GO:0042910">
    <property type="term" value="F:xenobiotic transmembrane transporter activity"/>
    <property type="evidence" value="ECO:0007669"/>
    <property type="project" value="TreeGrafter"/>
</dbReference>
<dbReference type="SUPFAM" id="SSF82693">
    <property type="entry name" value="Multidrug efflux transporter AcrB pore domain, PN1, PN2, PC1 and PC2 subdomains"/>
    <property type="match status" value="2"/>
</dbReference>
<keyword evidence="1" id="KW-0812">Transmembrane</keyword>
<dbReference type="Pfam" id="PF00873">
    <property type="entry name" value="ACR_tran"/>
    <property type="match status" value="1"/>
</dbReference>
<feature type="transmembrane region" description="Helical" evidence="1">
    <location>
        <begin position="342"/>
        <end position="361"/>
    </location>
</feature>
<dbReference type="Proteomes" id="UP000567186">
    <property type="component" value="Unassembled WGS sequence"/>
</dbReference>
<protein>
    <submittedName>
        <fullName evidence="2">Efflux RND transporter permease subunit</fullName>
    </submittedName>
</protein>
<dbReference type="SUPFAM" id="SSF82866">
    <property type="entry name" value="Multidrug efflux transporter AcrB transmembrane domain"/>
    <property type="match status" value="2"/>
</dbReference>
<feature type="transmembrane region" description="Helical" evidence="1">
    <location>
        <begin position="368"/>
        <end position="388"/>
    </location>
</feature>
<evidence type="ECO:0000313" key="3">
    <source>
        <dbReference type="Proteomes" id="UP000567186"/>
    </source>
</evidence>